<evidence type="ECO:0000256" key="1">
    <source>
        <dbReference type="SAM" id="MobiDB-lite"/>
    </source>
</evidence>
<proteinExistence type="predicted"/>
<feature type="region of interest" description="Disordered" evidence="1">
    <location>
        <begin position="1"/>
        <end position="50"/>
    </location>
</feature>
<dbReference type="AlphaFoldDB" id="W2JKU7"/>
<dbReference type="Proteomes" id="UP000053864">
    <property type="component" value="Unassembled WGS sequence"/>
</dbReference>
<evidence type="ECO:0000313" key="3">
    <source>
        <dbReference type="Proteomes" id="UP000053864"/>
    </source>
</evidence>
<dbReference type="EMBL" id="KI671376">
    <property type="protein sequence ID" value="ETL47051.1"/>
    <property type="molecule type" value="Genomic_DNA"/>
</dbReference>
<organism evidence="2 3">
    <name type="scientific">Phytophthora nicotianae</name>
    <name type="common">Potato buckeye rot agent</name>
    <name type="synonym">Phytophthora parasitica</name>
    <dbReference type="NCBI Taxonomy" id="4792"/>
    <lineage>
        <taxon>Eukaryota</taxon>
        <taxon>Sar</taxon>
        <taxon>Stramenopiles</taxon>
        <taxon>Oomycota</taxon>
        <taxon>Peronosporomycetes</taxon>
        <taxon>Peronosporales</taxon>
        <taxon>Peronosporaceae</taxon>
        <taxon>Phytophthora</taxon>
    </lineage>
</organism>
<accession>W2JKU7</accession>
<feature type="compositionally biased region" description="Low complexity" evidence="1">
    <location>
        <begin position="38"/>
        <end position="50"/>
    </location>
</feature>
<protein>
    <submittedName>
        <fullName evidence="2">Uncharacterized protein</fullName>
    </submittedName>
</protein>
<sequence length="50" mass="5252">MSSTRDGPSTGGRQSGCPHRSTKPVRSPTVSPLFFPLSSNRSTTSSSDLV</sequence>
<gene>
    <name evidence="2" type="ORF">L916_03170</name>
</gene>
<reference evidence="2 3" key="1">
    <citation type="submission" date="2013-11" db="EMBL/GenBank/DDBJ databases">
        <title>The Genome Sequence of Phytophthora parasitica CJ05E6.</title>
        <authorList>
            <consortium name="The Broad Institute Genomics Platform"/>
            <person name="Russ C."/>
            <person name="Tyler B."/>
            <person name="Panabieres F."/>
            <person name="Shan W."/>
            <person name="Tripathy S."/>
            <person name="Grunwald N."/>
            <person name="Machado M."/>
            <person name="Johnson C.S."/>
            <person name="Arredondo F."/>
            <person name="Hong C."/>
            <person name="Coffey M."/>
            <person name="Young S.K."/>
            <person name="Zeng Q."/>
            <person name="Gargeya S."/>
            <person name="Fitzgerald M."/>
            <person name="Abouelleil A."/>
            <person name="Alvarado L."/>
            <person name="Chapman S.B."/>
            <person name="Gainer-Dewar J."/>
            <person name="Goldberg J."/>
            <person name="Griggs A."/>
            <person name="Gujja S."/>
            <person name="Hansen M."/>
            <person name="Howarth C."/>
            <person name="Imamovic A."/>
            <person name="Ireland A."/>
            <person name="Larimer J."/>
            <person name="McCowan C."/>
            <person name="Murphy C."/>
            <person name="Pearson M."/>
            <person name="Poon T.W."/>
            <person name="Priest M."/>
            <person name="Roberts A."/>
            <person name="Saif S."/>
            <person name="Shea T."/>
            <person name="Sykes S."/>
            <person name="Wortman J."/>
            <person name="Nusbaum C."/>
            <person name="Birren B."/>
        </authorList>
    </citation>
    <scope>NUCLEOTIDE SEQUENCE [LARGE SCALE GENOMIC DNA]</scope>
    <source>
        <strain evidence="2 3">CJ05E6</strain>
    </source>
</reference>
<evidence type="ECO:0000313" key="2">
    <source>
        <dbReference type="EMBL" id="ETL47051.1"/>
    </source>
</evidence>
<name>W2JKU7_PHYNI</name>